<comment type="caution">
    <text evidence="8">The sequence shown here is derived from an EMBL/GenBank/DDBJ whole genome shotgun (WGS) entry which is preliminary data.</text>
</comment>
<evidence type="ECO:0000313" key="9">
    <source>
        <dbReference type="Proteomes" id="UP001217838"/>
    </source>
</evidence>
<dbReference type="NCBIfam" id="TIGR02937">
    <property type="entry name" value="sigma70-ECF"/>
    <property type="match status" value="1"/>
</dbReference>
<sequence length="203" mass="23547">MDEDYDLLRAWQAGDERAGERLFRRHYKLVLRFFHNKVGASAHDLVQRTFLGCLEARERIRGDASFRGFVFGVARNVLFDHYRLARRDREHIDFGSVSAEDLRPTPSSLIAQAREVELLLRGLRQIPLEAQIILEMYYWEGMRAHEIGEALGMPEPTVRTKIRRARLRLEQVIEESSASPALRRSTVEGLETWADKIRNAIES</sequence>
<evidence type="ECO:0000256" key="4">
    <source>
        <dbReference type="ARBA" id="ARBA00023125"/>
    </source>
</evidence>
<evidence type="ECO:0000259" key="6">
    <source>
        <dbReference type="Pfam" id="PF04542"/>
    </source>
</evidence>
<dbReference type="InterPro" id="IPR039425">
    <property type="entry name" value="RNA_pol_sigma-70-like"/>
</dbReference>
<dbReference type="InterPro" id="IPR036388">
    <property type="entry name" value="WH-like_DNA-bd_sf"/>
</dbReference>
<dbReference type="EMBL" id="JAQNDN010000001">
    <property type="protein sequence ID" value="MDC0666363.1"/>
    <property type="molecule type" value="Genomic_DNA"/>
</dbReference>
<evidence type="ECO:0000256" key="1">
    <source>
        <dbReference type="ARBA" id="ARBA00010641"/>
    </source>
</evidence>
<dbReference type="Gene3D" id="1.10.1740.10">
    <property type="match status" value="1"/>
</dbReference>
<evidence type="ECO:0000313" key="8">
    <source>
        <dbReference type="EMBL" id="MDC0666363.1"/>
    </source>
</evidence>
<dbReference type="Gene3D" id="1.10.10.10">
    <property type="entry name" value="Winged helix-like DNA-binding domain superfamily/Winged helix DNA-binding domain"/>
    <property type="match status" value="1"/>
</dbReference>
<feature type="domain" description="RNA polymerase sigma factor 70 region 4 type 2" evidence="7">
    <location>
        <begin position="118"/>
        <end position="169"/>
    </location>
</feature>
<dbReference type="PANTHER" id="PTHR43133">
    <property type="entry name" value="RNA POLYMERASE ECF-TYPE SIGMA FACTO"/>
    <property type="match status" value="1"/>
</dbReference>
<proteinExistence type="inferred from homology"/>
<feature type="domain" description="RNA polymerase sigma-70 region 2" evidence="6">
    <location>
        <begin position="22"/>
        <end position="87"/>
    </location>
</feature>
<dbReference type="Proteomes" id="UP001217838">
    <property type="component" value="Unassembled WGS sequence"/>
</dbReference>
<keyword evidence="4" id="KW-0238">DNA-binding</keyword>
<keyword evidence="3" id="KW-0731">Sigma factor</keyword>
<dbReference type="Pfam" id="PF04542">
    <property type="entry name" value="Sigma70_r2"/>
    <property type="match status" value="1"/>
</dbReference>
<evidence type="ECO:0000259" key="7">
    <source>
        <dbReference type="Pfam" id="PF08281"/>
    </source>
</evidence>
<evidence type="ECO:0000256" key="5">
    <source>
        <dbReference type="ARBA" id="ARBA00023163"/>
    </source>
</evidence>
<dbReference type="RefSeq" id="WP_271993897.1">
    <property type="nucleotide sequence ID" value="NZ_JAQNDN010000001.1"/>
</dbReference>
<keyword evidence="9" id="KW-1185">Reference proteome</keyword>
<protein>
    <submittedName>
        <fullName evidence="8">Sigma-70 family RNA polymerase sigma factor</fullName>
    </submittedName>
</protein>
<evidence type="ECO:0000256" key="2">
    <source>
        <dbReference type="ARBA" id="ARBA00023015"/>
    </source>
</evidence>
<dbReference type="InterPro" id="IPR014284">
    <property type="entry name" value="RNA_pol_sigma-70_dom"/>
</dbReference>
<comment type="similarity">
    <text evidence="1">Belongs to the sigma-70 factor family. ECF subfamily.</text>
</comment>
<dbReference type="Pfam" id="PF08281">
    <property type="entry name" value="Sigma70_r4_2"/>
    <property type="match status" value="1"/>
</dbReference>
<organism evidence="8 9">
    <name type="scientific">Nannocystis radixulma</name>
    <dbReference type="NCBI Taxonomy" id="2995305"/>
    <lineage>
        <taxon>Bacteria</taxon>
        <taxon>Pseudomonadati</taxon>
        <taxon>Myxococcota</taxon>
        <taxon>Polyangia</taxon>
        <taxon>Nannocystales</taxon>
        <taxon>Nannocystaceae</taxon>
        <taxon>Nannocystis</taxon>
    </lineage>
</organism>
<reference evidence="8 9" key="1">
    <citation type="submission" date="2022-11" db="EMBL/GenBank/DDBJ databases">
        <title>Minimal conservation of predation-associated metabolite biosynthetic gene clusters underscores biosynthetic potential of Myxococcota including descriptions for ten novel species: Archangium lansinium sp. nov., Myxococcus landrumus sp. nov., Nannocystis bai.</title>
        <authorList>
            <person name="Ahearne A."/>
            <person name="Stevens C."/>
            <person name="Dowd S."/>
        </authorList>
    </citation>
    <scope>NUCLEOTIDE SEQUENCE [LARGE SCALE GENOMIC DNA]</scope>
    <source>
        <strain evidence="8 9">NCELM</strain>
    </source>
</reference>
<dbReference type="SUPFAM" id="SSF88659">
    <property type="entry name" value="Sigma3 and sigma4 domains of RNA polymerase sigma factors"/>
    <property type="match status" value="1"/>
</dbReference>
<gene>
    <name evidence="8" type="ORF">POL58_01380</name>
</gene>
<evidence type="ECO:0000256" key="3">
    <source>
        <dbReference type="ARBA" id="ARBA00023082"/>
    </source>
</evidence>
<dbReference type="InterPro" id="IPR013324">
    <property type="entry name" value="RNA_pol_sigma_r3/r4-like"/>
</dbReference>
<name>A0ABT5AY02_9BACT</name>
<dbReference type="SUPFAM" id="SSF88946">
    <property type="entry name" value="Sigma2 domain of RNA polymerase sigma factors"/>
    <property type="match status" value="1"/>
</dbReference>
<dbReference type="PANTHER" id="PTHR43133:SF8">
    <property type="entry name" value="RNA POLYMERASE SIGMA FACTOR HI_1459-RELATED"/>
    <property type="match status" value="1"/>
</dbReference>
<keyword evidence="2" id="KW-0805">Transcription regulation</keyword>
<accession>A0ABT5AY02</accession>
<dbReference type="InterPro" id="IPR013249">
    <property type="entry name" value="RNA_pol_sigma70_r4_t2"/>
</dbReference>
<dbReference type="InterPro" id="IPR013325">
    <property type="entry name" value="RNA_pol_sigma_r2"/>
</dbReference>
<keyword evidence="5" id="KW-0804">Transcription</keyword>
<dbReference type="InterPro" id="IPR007627">
    <property type="entry name" value="RNA_pol_sigma70_r2"/>
</dbReference>